<name>A0A319DJC8_9EURO</name>
<dbReference type="VEuPathDB" id="FungiDB:BO71DRAFT_395892"/>
<evidence type="ECO:0000313" key="3">
    <source>
        <dbReference type="Proteomes" id="UP000247810"/>
    </source>
</evidence>
<reference evidence="2 3" key="1">
    <citation type="submission" date="2018-02" db="EMBL/GenBank/DDBJ databases">
        <title>The genomes of Aspergillus section Nigri reveals drivers in fungal speciation.</title>
        <authorList>
            <consortium name="DOE Joint Genome Institute"/>
            <person name="Vesth T.C."/>
            <person name="Nybo J."/>
            <person name="Theobald S."/>
            <person name="Brandl J."/>
            <person name="Frisvad J.C."/>
            <person name="Nielsen K.F."/>
            <person name="Lyhne E.K."/>
            <person name="Kogle M.E."/>
            <person name="Kuo A."/>
            <person name="Riley R."/>
            <person name="Clum A."/>
            <person name="Nolan M."/>
            <person name="Lipzen A."/>
            <person name="Salamov A."/>
            <person name="Henrissat B."/>
            <person name="Wiebenga A."/>
            <person name="De vries R.P."/>
            <person name="Grigoriev I.V."/>
            <person name="Mortensen U.H."/>
            <person name="Andersen M.R."/>
            <person name="Baker S.E."/>
        </authorList>
    </citation>
    <scope>NUCLEOTIDE SEQUENCE [LARGE SCALE GENOMIC DNA]</scope>
    <source>
        <strain evidence="2 3">CBS 707.79</strain>
    </source>
</reference>
<gene>
    <name evidence="2" type="ORF">BO71DRAFT_395892</name>
</gene>
<proteinExistence type="predicted"/>
<sequence length="53" mass="6024">MARAVQYATRKQPPAPPLPRRQVRRCSAMPPSEKECYSIVGFHHPPVRLAFPP</sequence>
<protein>
    <submittedName>
        <fullName evidence="2">Uncharacterized protein</fullName>
    </submittedName>
</protein>
<dbReference type="AlphaFoldDB" id="A0A319DJC8"/>
<evidence type="ECO:0000256" key="1">
    <source>
        <dbReference type="SAM" id="MobiDB-lite"/>
    </source>
</evidence>
<evidence type="ECO:0000313" key="2">
    <source>
        <dbReference type="EMBL" id="PYH97641.1"/>
    </source>
</evidence>
<accession>A0A319DJC8</accession>
<feature type="region of interest" description="Disordered" evidence="1">
    <location>
        <begin position="1"/>
        <end position="22"/>
    </location>
</feature>
<keyword evidence="3" id="KW-1185">Reference proteome</keyword>
<dbReference type="Proteomes" id="UP000247810">
    <property type="component" value="Unassembled WGS sequence"/>
</dbReference>
<dbReference type="EMBL" id="KZ825821">
    <property type="protein sequence ID" value="PYH97641.1"/>
    <property type="molecule type" value="Genomic_DNA"/>
</dbReference>
<organism evidence="2 3">
    <name type="scientific">Aspergillus ellipticus CBS 707.79</name>
    <dbReference type="NCBI Taxonomy" id="1448320"/>
    <lineage>
        <taxon>Eukaryota</taxon>
        <taxon>Fungi</taxon>
        <taxon>Dikarya</taxon>
        <taxon>Ascomycota</taxon>
        <taxon>Pezizomycotina</taxon>
        <taxon>Eurotiomycetes</taxon>
        <taxon>Eurotiomycetidae</taxon>
        <taxon>Eurotiales</taxon>
        <taxon>Aspergillaceae</taxon>
        <taxon>Aspergillus</taxon>
        <taxon>Aspergillus subgen. Circumdati</taxon>
    </lineage>
</organism>
<feature type="non-terminal residue" evidence="2">
    <location>
        <position position="53"/>
    </location>
</feature>